<dbReference type="AlphaFoldDB" id="B6TZ06"/>
<reference evidence="1" key="1">
    <citation type="journal article" date="2009" name="Plant Mol. Biol.">
        <title>Insights into corn genes derived from large-scale cDNA sequencing.</title>
        <authorList>
            <person name="Alexandrov N.N."/>
            <person name="Brover V.V."/>
            <person name="Freidin S."/>
            <person name="Troukhan M.E."/>
            <person name="Tatarinova T.V."/>
            <person name="Zhang H."/>
            <person name="Swaller T.J."/>
            <person name="Lu Y.P."/>
            <person name="Bouck J."/>
            <person name="Flavell R.B."/>
            <person name="Feldmann K.A."/>
        </authorList>
    </citation>
    <scope>NUCLEOTIDE SEQUENCE</scope>
</reference>
<dbReference type="EMBL" id="EU970221">
    <property type="protein sequence ID" value="ACG42339.1"/>
    <property type="molecule type" value="mRNA"/>
</dbReference>
<accession>B6TZ06</accession>
<proteinExistence type="evidence at transcript level"/>
<sequence>MASRTDSSHGARSASESGTPALILAGFAHELRADAYRLSTS</sequence>
<protein>
    <submittedName>
        <fullName evidence="1">Uncharacterized protein</fullName>
    </submittedName>
</protein>
<name>B6TZ06_MAIZE</name>
<organism evidence="1">
    <name type="scientific">Zea mays</name>
    <name type="common">Maize</name>
    <dbReference type="NCBI Taxonomy" id="4577"/>
    <lineage>
        <taxon>Eukaryota</taxon>
        <taxon>Viridiplantae</taxon>
        <taxon>Streptophyta</taxon>
        <taxon>Embryophyta</taxon>
        <taxon>Tracheophyta</taxon>
        <taxon>Spermatophyta</taxon>
        <taxon>Magnoliopsida</taxon>
        <taxon>Liliopsida</taxon>
        <taxon>Poales</taxon>
        <taxon>Poaceae</taxon>
        <taxon>PACMAD clade</taxon>
        <taxon>Panicoideae</taxon>
        <taxon>Andropogonodae</taxon>
        <taxon>Andropogoneae</taxon>
        <taxon>Tripsacinae</taxon>
        <taxon>Zea</taxon>
    </lineage>
</organism>
<evidence type="ECO:0000313" key="1">
    <source>
        <dbReference type="EMBL" id="ACG42339.1"/>
    </source>
</evidence>